<dbReference type="Proteomes" id="UP000654670">
    <property type="component" value="Unassembled WGS sequence"/>
</dbReference>
<evidence type="ECO:0000313" key="8">
    <source>
        <dbReference type="EMBL" id="GGL44456.1"/>
    </source>
</evidence>
<feature type="modified residue" description="4-aspartylphosphate" evidence="5">
    <location>
        <position position="52"/>
    </location>
</feature>
<evidence type="ECO:0000256" key="2">
    <source>
        <dbReference type="ARBA" id="ARBA00023015"/>
    </source>
</evidence>
<keyword evidence="3 8" id="KW-0238">DNA-binding</keyword>
<sequence length="217" mass="24731">MASILIIDDHRLVASGTKNLLQEAGFQAELLFSAEELQKSVEKTHFDLFLVDWNLPEVNGMQITEKIIQRVPEARVVIYTGFDKEIPPVFDELIDKGVSGIISKSAAIETLIASIRAVLGGQSVFPLSMLRQVRSRSRLVKEAESVFDEREQEIIKGVIDRKTNRVIADQLHISQRTMEYQLEKIYRKLGIHSRDEVQKRVKEIGLVLQTRSFKNKS</sequence>
<accession>A0A917RY45</accession>
<feature type="domain" description="HTH luxR-type" evidence="6">
    <location>
        <begin position="140"/>
        <end position="205"/>
    </location>
</feature>
<dbReference type="SUPFAM" id="SSF52172">
    <property type="entry name" value="CheY-like"/>
    <property type="match status" value="1"/>
</dbReference>
<evidence type="ECO:0000256" key="4">
    <source>
        <dbReference type="ARBA" id="ARBA00023163"/>
    </source>
</evidence>
<protein>
    <submittedName>
        <fullName evidence="8">DNA-binding response regulator</fullName>
    </submittedName>
</protein>
<dbReference type="RefSeq" id="WP_188801564.1">
    <property type="nucleotide sequence ID" value="NZ_BMOK01000002.1"/>
</dbReference>
<dbReference type="Pfam" id="PF00196">
    <property type="entry name" value="GerE"/>
    <property type="match status" value="1"/>
</dbReference>
<dbReference type="Pfam" id="PF00072">
    <property type="entry name" value="Response_reg"/>
    <property type="match status" value="1"/>
</dbReference>
<reference evidence="8" key="2">
    <citation type="submission" date="2020-09" db="EMBL/GenBank/DDBJ databases">
        <authorList>
            <person name="Sun Q."/>
            <person name="Ohkuma M."/>
        </authorList>
    </citation>
    <scope>NUCLEOTIDE SEQUENCE</scope>
    <source>
        <strain evidence="8">JCM 15325</strain>
    </source>
</reference>
<dbReference type="CDD" id="cd06170">
    <property type="entry name" value="LuxR_C_like"/>
    <property type="match status" value="1"/>
</dbReference>
<dbReference type="CDD" id="cd17535">
    <property type="entry name" value="REC_NarL-like"/>
    <property type="match status" value="1"/>
</dbReference>
<dbReference type="InterPro" id="IPR000792">
    <property type="entry name" value="Tscrpt_reg_LuxR_C"/>
</dbReference>
<evidence type="ECO:0000256" key="3">
    <source>
        <dbReference type="ARBA" id="ARBA00023125"/>
    </source>
</evidence>
<dbReference type="GO" id="GO:0000160">
    <property type="term" value="P:phosphorelay signal transduction system"/>
    <property type="evidence" value="ECO:0007669"/>
    <property type="project" value="InterPro"/>
</dbReference>
<keyword evidence="1 5" id="KW-0597">Phosphoprotein</keyword>
<evidence type="ECO:0000259" key="6">
    <source>
        <dbReference type="PROSITE" id="PS50043"/>
    </source>
</evidence>
<dbReference type="PROSITE" id="PS50110">
    <property type="entry name" value="RESPONSE_REGULATORY"/>
    <property type="match status" value="1"/>
</dbReference>
<evidence type="ECO:0000259" key="7">
    <source>
        <dbReference type="PROSITE" id="PS50110"/>
    </source>
</evidence>
<dbReference type="SMART" id="SM00448">
    <property type="entry name" value="REC"/>
    <property type="match status" value="1"/>
</dbReference>
<dbReference type="InterPro" id="IPR011006">
    <property type="entry name" value="CheY-like_superfamily"/>
</dbReference>
<reference evidence="8" key="1">
    <citation type="journal article" date="2014" name="Int. J. Syst. Evol. Microbiol.">
        <title>Complete genome sequence of Corynebacterium casei LMG S-19264T (=DSM 44701T), isolated from a smear-ripened cheese.</title>
        <authorList>
            <consortium name="US DOE Joint Genome Institute (JGI-PGF)"/>
            <person name="Walter F."/>
            <person name="Albersmeier A."/>
            <person name="Kalinowski J."/>
            <person name="Ruckert C."/>
        </authorList>
    </citation>
    <scope>NUCLEOTIDE SEQUENCE</scope>
    <source>
        <strain evidence="8">JCM 15325</strain>
    </source>
</reference>
<comment type="caution">
    <text evidence="8">The sequence shown here is derived from an EMBL/GenBank/DDBJ whole genome shotgun (WGS) entry which is preliminary data.</text>
</comment>
<dbReference type="PANTHER" id="PTHR43214:SF1">
    <property type="entry name" value="TRANSCRIPTIONAL REGULATORY PROTEIN COMA"/>
    <property type="match status" value="1"/>
</dbReference>
<dbReference type="PROSITE" id="PS50043">
    <property type="entry name" value="HTH_LUXR_2"/>
    <property type="match status" value="1"/>
</dbReference>
<proteinExistence type="predicted"/>
<keyword evidence="2" id="KW-0805">Transcription regulation</keyword>
<dbReference type="InterPro" id="IPR001789">
    <property type="entry name" value="Sig_transdc_resp-reg_receiver"/>
</dbReference>
<dbReference type="GO" id="GO:0006355">
    <property type="term" value="P:regulation of DNA-templated transcription"/>
    <property type="evidence" value="ECO:0007669"/>
    <property type="project" value="InterPro"/>
</dbReference>
<dbReference type="AlphaFoldDB" id="A0A917RY45"/>
<keyword evidence="4" id="KW-0804">Transcription</keyword>
<gene>
    <name evidence="8" type="primary">comA</name>
    <name evidence="8" type="ORF">GCM10007968_05630</name>
</gene>
<organism evidence="8 9">
    <name type="scientific">Sporolactobacillus putidus</name>
    <dbReference type="NCBI Taxonomy" id="492735"/>
    <lineage>
        <taxon>Bacteria</taxon>
        <taxon>Bacillati</taxon>
        <taxon>Bacillota</taxon>
        <taxon>Bacilli</taxon>
        <taxon>Bacillales</taxon>
        <taxon>Sporolactobacillaceae</taxon>
        <taxon>Sporolactobacillus</taxon>
    </lineage>
</organism>
<dbReference type="Gene3D" id="3.40.50.2300">
    <property type="match status" value="1"/>
</dbReference>
<evidence type="ECO:0000313" key="9">
    <source>
        <dbReference type="Proteomes" id="UP000654670"/>
    </source>
</evidence>
<dbReference type="GO" id="GO:0003677">
    <property type="term" value="F:DNA binding"/>
    <property type="evidence" value="ECO:0007669"/>
    <property type="project" value="UniProtKB-KW"/>
</dbReference>
<dbReference type="SUPFAM" id="SSF46894">
    <property type="entry name" value="C-terminal effector domain of the bipartite response regulators"/>
    <property type="match status" value="1"/>
</dbReference>
<name>A0A917RY45_9BACL</name>
<dbReference type="EMBL" id="BMOK01000002">
    <property type="protein sequence ID" value="GGL44456.1"/>
    <property type="molecule type" value="Genomic_DNA"/>
</dbReference>
<dbReference type="InterPro" id="IPR039420">
    <property type="entry name" value="WalR-like"/>
</dbReference>
<keyword evidence="9" id="KW-1185">Reference proteome</keyword>
<evidence type="ECO:0000256" key="1">
    <source>
        <dbReference type="ARBA" id="ARBA00022553"/>
    </source>
</evidence>
<dbReference type="SMART" id="SM00421">
    <property type="entry name" value="HTH_LUXR"/>
    <property type="match status" value="1"/>
</dbReference>
<dbReference type="InterPro" id="IPR058245">
    <property type="entry name" value="NreC/VraR/RcsB-like_REC"/>
</dbReference>
<dbReference type="InterPro" id="IPR016032">
    <property type="entry name" value="Sig_transdc_resp-reg_C-effctor"/>
</dbReference>
<dbReference type="PANTHER" id="PTHR43214">
    <property type="entry name" value="TWO-COMPONENT RESPONSE REGULATOR"/>
    <property type="match status" value="1"/>
</dbReference>
<evidence type="ECO:0000256" key="5">
    <source>
        <dbReference type="PROSITE-ProRule" id="PRU00169"/>
    </source>
</evidence>
<feature type="domain" description="Response regulatory" evidence="7">
    <location>
        <begin position="3"/>
        <end position="119"/>
    </location>
</feature>